<keyword evidence="2" id="KW-0472">Membrane</keyword>
<dbReference type="Gene3D" id="1.25.40.10">
    <property type="entry name" value="Tetratricopeptide repeat domain"/>
    <property type="match status" value="2"/>
</dbReference>
<sequence length="218" mass="26052">MGLKKILSIFLIINLITIVFSLNIDQTKKQIQVLEKWVAYDQTDHQSRSKLAEIYEDLGDKESLDRAKELYEEAFRIENKPYYHLKYGSLLIKISNYQWFPPSKMWYIISGYTEMEDVIEREDKLEYRFIRAESCFTSSNSFCLGIASEDYNHIIINYKDGEIEEEIEKIKYKLGLVYEKQKKYDKAIQIYEHLISEDISPEMRTEIIDRIDILQRVK</sequence>
<evidence type="ECO:0000256" key="2">
    <source>
        <dbReference type="SAM" id="Phobius"/>
    </source>
</evidence>
<evidence type="ECO:0000256" key="1">
    <source>
        <dbReference type="PROSITE-ProRule" id="PRU00339"/>
    </source>
</evidence>
<dbReference type="Proteomes" id="UP000297288">
    <property type="component" value="Unassembled WGS sequence"/>
</dbReference>
<dbReference type="PROSITE" id="PS50005">
    <property type="entry name" value="TPR"/>
    <property type="match status" value="1"/>
</dbReference>
<comment type="caution">
    <text evidence="3">The sequence shown here is derived from an EMBL/GenBank/DDBJ whole genome shotgun (WGS) entry which is preliminary data.</text>
</comment>
<dbReference type="InterPro" id="IPR011990">
    <property type="entry name" value="TPR-like_helical_dom_sf"/>
</dbReference>
<name>A0A4Z0W1G8_9BACT</name>
<evidence type="ECO:0000313" key="4">
    <source>
        <dbReference type="Proteomes" id="UP000297288"/>
    </source>
</evidence>
<dbReference type="InterPro" id="IPR019734">
    <property type="entry name" value="TPR_rpt"/>
</dbReference>
<reference evidence="3 4" key="1">
    <citation type="submission" date="2019-04" db="EMBL/GenBank/DDBJ databases">
        <title>Draft genome sequence data and analysis of a Fermenting Bacterium, Geotoga petraea strain HO-Geo1, isolated from heavy-oil petroleum reservoir in Russia.</title>
        <authorList>
            <person name="Grouzdev D.S."/>
            <person name="Semenova E.M."/>
            <person name="Sokolova D.S."/>
            <person name="Tourova T.P."/>
            <person name="Poltaraus A.B."/>
            <person name="Nazina T.N."/>
        </authorList>
    </citation>
    <scope>NUCLEOTIDE SEQUENCE [LARGE SCALE GENOMIC DNA]</scope>
    <source>
        <strain evidence="3 4">HO-Geo1</strain>
    </source>
</reference>
<keyword evidence="2" id="KW-0812">Transmembrane</keyword>
<dbReference type="RefSeq" id="WP_135402877.1">
    <property type="nucleotide sequence ID" value="NZ_SRME01000003.1"/>
</dbReference>
<dbReference type="SMART" id="SM00028">
    <property type="entry name" value="TPR"/>
    <property type="match status" value="2"/>
</dbReference>
<proteinExistence type="predicted"/>
<dbReference type="OrthoDB" id="46735at2"/>
<dbReference type="EMBL" id="SRME01000003">
    <property type="protein sequence ID" value="TGG87920.1"/>
    <property type="molecule type" value="Genomic_DNA"/>
</dbReference>
<protein>
    <submittedName>
        <fullName evidence="3">Tetratricopeptide repeat protein</fullName>
    </submittedName>
</protein>
<feature type="repeat" description="TPR" evidence="1">
    <location>
        <begin position="168"/>
        <end position="201"/>
    </location>
</feature>
<feature type="transmembrane region" description="Helical" evidence="2">
    <location>
        <begin position="6"/>
        <end position="24"/>
    </location>
</feature>
<evidence type="ECO:0000313" key="3">
    <source>
        <dbReference type="EMBL" id="TGG87920.1"/>
    </source>
</evidence>
<keyword evidence="2" id="KW-1133">Transmembrane helix</keyword>
<organism evidence="3 4">
    <name type="scientific">Geotoga petraea</name>
    <dbReference type="NCBI Taxonomy" id="28234"/>
    <lineage>
        <taxon>Bacteria</taxon>
        <taxon>Thermotogati</taxon>
        <taxon>Thermotogota</taxon>
        <taxon>Thermotogae</taxon>
        <taxon>Petrotogales</taxon>
        <taxon>Petrotogaceae</taxon>
        <taxon>Geotoga</taxon>
    </lineage>
</organism>
<dbReference type="Pfam" id="PF13181">
    <property type="entry name" value="TPR_8"/>
    <property type="match status" value="1"/>
</dbReference>
<dbReference type="AlphaFoldDB" id="A0A4Z0W1G8"/>
<gene>
    <name evidence="3" type="ORF">E4650_06155</name>
</gene>
<dbReference type="SUPFAM" id="SSF48452">
    <property type="entry name" value="TPR-like"/>
    <property type="match status" value="1"/>
</dbReference>
<accession>A0A4Z0W1G8</accession>
<keyword evidence="1" id="KW-0802">TPR repeat</keyword>